<sequence>MKKLLSVLSSALLAISTSIFLIACKSKDTSDQQVNKTNDTHKEIDHKDEPKNNSDKDRDKNSKDNPTRSNKNSNGNDFGKDKPPKDQSDQELNDDVVEAIPEDNETDHELRDITLKDNSGKEIKGREITKLGFYKTKDGKFGLQQVQPDVIKVPSKLPSYFTILKGAFYRSESSYIQGIESWDTSRITDMNALFEDAENFNQDISKWDVSSVQDIEDMFKGAKSFNQNLSSWTFKDSVKHKDFAKSSGIVNNKEKWPKNLKKTIINV</sequence>
<feature type="compositionally biased region" description="Polar residues" evidence="1">
    <location>
        <begin position="67"/>
        <end position="76"/>
    </location>
</feature>
<name>A0A654IE65_9MOLU</name>
<evidence type="ECO:0000313" key="3">
    <source>
        <dbReference type="EMBL" id="VZK64897.1"/>
    </source>
</evidence>
<evidence type="ECO:0000256" key="2">
    <source>
        <dbReference type="SAM" id="SignalP"/>
    </source>
</evidence>
<evidence type="ECO:0000313" key="4">
    <source>
        <dbReference type="EMBL" id="VZR75041.1"/>
    </source>
</evidence>
<dbReference type="EMBL" id="LR739233">
    <property type="protein sequence ID" value="VZR75041.1"/>
    <property type="molecule type" value="Genomic_DNA"/>
</dbReference>
<accession>A0A654IE65</accession>
<dbReference type="InterPro" id="IPR005046">
    <property type="entry name" value="DUF285"/>
</dbReference>
<dbReference type="Pfam" id="PF03382">
    <property type="entry name" value="DUF285"/>
    <property type="match status" value="1"/>
</dbReference>
<feature type="compositionally biased region" description="Basic and acidic residues" evidence="1">
    <location>
        <begin position="78"/>
        <end position="88"/>
    </location>
</feature>
<dbReference type="InterPro" id="IPR011889">
    <property type="entry name" value="Liste_lipo_26"/>
</dbReference>
<evidence type="ECO:0008006" key="6">
    <source>
        <dbReference type="Google" id="ProtNLM"/>
    </source>
</evidence>
<dbReference type="EMBL" id="LR738858">
    <property type="protein sequence ID" value="VZK64897.1"/>
    <property type="molecule type" value="Genomic_DNA"/>
</dbReference>
<dbReference type="EMBL" id="LR739234">
    <property type="protein sequence ID" value="VZR96866.1"/>
    <property type="molecule type" value="Genomic_DNA"/>
</dbReference>
<proteinExistence type="predicted"/>
<feature type="signal peptide" evidence="2">
    <location>
        <begin position="1"/>
        <end position="23"/>
    </location>
</feature>
<protein>
    <recommendedName>
        <fullName evidence="6">Lipoprotein</fullName>
    </recommendedName>
</protein>
<organism evidence="4">
    <name type="scientific">Mycoplasma feriruminatoris</name>
    <dbReference type="NCBI Taxonomy" id="1179777"/>
    <lineage>
        <taxon>Bacteria</taxon>
        <taxon>Bacillati</taxon>
        <taxon>Mycoplasmatota</taxon>
        <taxon>Mollicutes</taxon>
        <taxon>Mycoplasmataceae</taxon>
        <taxon>Mycoplasma</taxon>
    </lineage>
</organism>
<evidence type="ECO:0000256" key="1">
    <source>
        <dbReference type="SAM" id="MobiDB-lite"/>
    </source>
</evidence>
<dbReference type="PROSITE" id="PS51257">
    <property type="entry name" value="PROKAR_LIPOPROTEIN"/>
    <property type="match status" value="1"/>
</dbReference>
<feature type="region of interest" description="Disordered" evidence="1">
    <location>
        <begin position="28"/>
        <end position="92"/>
    </location>
</feature>
<keyword evidence="2" id="KW-0732">Signal</keyword>
<gene>
    <name evidence="3" type="ORF">MF5292_00039</name>
    <name evidence="5" type="ORF">MF5293_00038</name>
    <name evidence="4" type="ORF">MF5294_00038</name>
</gene>
<feature type="chain" id="PRO_5036158931" description="Lipoprotein" evidence="2">
    <location>
        <begin position="24"/>
        <end position="267"/>
    </location>
</feature>
<feature type="compositionally biased region" description="Basic and acidic residues" evidence="1">
    <location>
        <begin position="38"/>
        <end position="66"/>
    </location>
</feature>
<reference evidence="4" key="1">
    <citation type="submission" date="2019-11" db="EMBL/GenBank/DDBJ databases">
        <authorList>
            <person name="Falquet L."/>
            <person name="Falquet L."/>
        </authorList>
    </citation>
    <scope>NUCLEOTIDE SEQUENCE</scope>
    <source>
        <strain evidence="5">G1650</strain>
        <strain evidence="4">G1705</strain>
        <strain evidence="3">G5813/1+2</strain>
    </source>
</reference>
<dbReference type="AlphaFoldDB" id="A0A654IE65"/>
<evidence type="ECO:0000313" key="5">
    <source>
        <dbReference type="EMBL" id="VZR96866.1"/>
    </source>
</evidence>
<dbReference type="NCBIfam" id="TIGR02167">
    <property type="entry name" value="Liste_lipo_26"/>
    <property type="match status" value="1"/>
</dbReference>